<dbReference type="RefSeq" id="WP_376754406.1">
    <property type="nucleotide sequence ID" value="NZ_CP124550.1"/>
</dbReference>
<evidence type="ECO:0000256" key="2">
    <source>
        <dbReference type="SAM" id="Phobius"/>
    </source>
</evidence>
<dbReference type="InterPro" id="IPR051172">
    <property type="entry name" value="Chlamydia_OmcB"/>
</dbReference>
<dbReference type="EMBL" id="CP124550">
    <property type="protein sequence ID" value="WIO46052.1"/>
    <property type="molecule type" value="Genomic_DNA"/>
</dbReference>
<keyword evidence="5" id="KW-1185">Reference proteome</keyword>
<proteinExistence type="predicted"/>
<keyword evidence="2" id="KW-1133">Transmembrane helix</keyword>
<dbReference type="Proteomes" id="UP001177295">
    <property type="component" value="Chromosome"/>
</dbReference>
<feature type="region of interest" description="Disordered" evidence="1">
    <location>
        <begin position="436"/>
        <end position="498"/>
    </location>
</feature>
<evidence type="ECO:0000313" key="5">
    <source>
        <dbReference type="Proteomes" id="UP001177295"/>
    </source>
</evidence>
<organism evidence="4 5">
    <name type="scientific">Candidatus Southlakia epibionticum</name>
    <dbReference type="NCBI Taxonomy" id="3043284"/>
    <lineage>
        <taxon>Bacteria</taxon>
        <taxon>Candidatus Saccharimonadota</taxon>
        <taxon>Candidatus Saccharimonadia</taxon>
        <taxon>Candidatus Saccharimonadales</taxon>
        <taxon>Candidatus Saccharimonadaceae</taxon>
        <taxon>Candidatus Southlakia</taxon>
    </lineage>
</organism>
<keyword evidence="2" id="KW-0472">Membrane</keyword>
<dbReference type="InterPro" id="IPR013783">
    <property type="entry name" value="Ig-like_fold"/>
</dbReference>
<dbReference type="InterPro" id="IPR047589">
    <property type="entry name" value="DUF11_rpt"/>
</dbReference>
<feature type="transmembrane region" description="Helical" evidence="2">
    <location>
        <begin position="499"/>
        <end position="519"/>
    </location>
</feature>
<accession>A0ABY8WXQ0</accession>
<dbReference type="PANTHER" id="PTHR34819:SF3">
    <property type="entry name" value="CELL SURFACE PROTEIN"/>
    <property type="match status" value="1"/>
</dbReference>
<feature type="domain" description="DUF11" evidence="3">
    <location>
        <begin position="297"/>
        <end position="412"/>
    </location>
</feature>
<protein>
    <submittedName>
        <fullName evidence="4">DUF11 domain-containing protein</fullName>
    </submittedName>
</protein>
<dbReference type="Gene3D" id="2.60.40.10">
    <property type="entry name" value="Immunoglobulins"/>
    <property type="match status" value="1"/>
</dbReference>
<feature type="compositionally biased region" description="Pro residues" evidence="1">
    <location>
        <begin position="453"/>
        <end position="474"/>
    </location>
</feature>
<gene>
    <name evidence="4" type="ORF">SEML1_0427</name>
</gene>
<name>A0ABY8WXQ0_9BACT</name>
<reference evidence="4 5" key="1">
    <citation type="journal article" date="2023" name="Cell">
        <title>Genetic manipulation of Patescibacteria provides mechanistic insights into microbial dark matter and the epibiotic lifestyle.</title>
        <authorList>
            <person name="Wang Y."/>
            <person name="Gallagher L.A."/>
            <person name="Andrade P.A."/>
            <person name="Liu A."/>
            <person name="Humphreys I.R."/>
            <person name="Turkarslan S."/>
            <person name="Cutler K.J."/>
            <person name="Arrieta-Ortiz M.L."/>
            <person name="Li Y."/>
            <person name="Radey M.C."/>
            <person name="McLean J.S."/>
            <person name="Cong Q."/>
            <person name="Baker D."/>
            <person name="Baliga N.S."/>
            <person name="Peterson S.B."/>
            <person name="Mougous J.D."/>
        </authorList>
    </citation>
    <scope>NUCLEOTIDE SEQUENCE [LARGE SCALE GENOMIC DNA]</scope>
    <source>
        <strain evidence="4 5">ML1</strain>
    </source>
</reference>
<dbReference type="Pfam" id="PF01345">
    <property type="entry name" value="DUF11"/>
    <property type="match status" value="1"/>
</dbReference>
<keyword evidence="2" id="KW-0812">Transmembrane</keyword>
<evidence type="ECO:0000259" key="3">
    <source>
        <dbReference type="Pfam" id="PF01345"/>
    </source>
</evidence>
<dbReference type="PANTHER" id="PTHR34819">
    <property type="entry name" value="LARGE CYSTEINE-RICH PERIPLASMIC PROTEIN OMCB"/>
    <property type="match status" value="1"/>
</dbReference>
<feature type="compositionally biased region" description="Basic and acidic residues" evidence="1">
    <location>
        <begin position="436"/>
        <end position="450"/>
    </location>
</feature>
<evidence type="ECO:0000313" key="4">
    <source>
        <dbReference type="EMBL" id="WIO46052.1"/>
    </source>
</evidence>
<evidence type="ECO:0000256" key="1">
    <source>
        <dbReference type="SAM" id="MobiDB-lite"/>
    </source>
</evidence>
<dbReference type="InterPro" id="IPR001434">
    <property type="entry name" value="OmcB-like_DUF11"/>
</dbReference>
<dbReference type="NCBIfam" id="TIGR01451">
    <property type="entry name" value="B_ant_repeat"/>
    <property type="match status" value="1"/>
</dbReference>
<sequence length="526" mass="55822">MQIAILSRTKQMLRTLSASRQTVARRTGMSFVAIALVLQSLVLVMGAQAQASSDDMISGGVGSKEQILAHYDANTNNFRDVMTYNGITRAELADMSAMKRFTVDSSSYSWGWTPRFSEAQGQRAHSVAGRTVYSRPHSLWDFSWYNGWEGKSATRGTFRIVSACGNLVTYSVPTPPAPKPTPKPQPAVTCDSLTVTPIQGSRTKVRISGKASGQNGGVVKELRYYVFDANGNTIIQASALGAESSTTIELPDAAGTYKAQVYAVSDLGNITSTSCTAQITVPEKPVTPTPTPDKPSITIAKTVNKQKHAAVAVGQEFTYEITVTNTGKVALKDVVVTDNAPAEVSLVKADAGAVKDNTWTYTIPELKAGEAKSFVLTAKYSKYAAGTHKNNVCVDTPTISGGPDACDNATTQTDETIEVCVKAEKTIRTIKRSEYDASKHVDKNSDECKTKPVNPPSTPPSAPSQPTPPAPQTPSTPAQPSTPAPSAPTVTVMPQTGPLNVASGLFGVSGIAGMAYAYVASRRSLR</sequence>